<proteinExistence type="predicted"/>
<sequence length="220" mass="23750">MPRYEGVTPSYEEVVGNTATTNPRPIQSGTGTRRNGQPAAGQTNADELPPPPAYIHTVYDETFRAIWHHSPIIMSMANSPNLLGYLEYPSPTSDGSFSICIANGVGSFVSKALLESIPEKNRPVLDETEAGFEVQTLSGSMTSIGSVMFPFLLTNRQTGERMRYILRALVLPGLFANMFISAGNNGIVEVIAYGGPGGRPVFTLKCRETACEVLGIPMSF</sequence>
<reference evidence="2 3" key="1">
    <citation type="journal article" date="2014" name="PLoS Genet.">
        <title>Analysis of the Phlebiopsis gigantea genome, transcriptome and secretome provides insight into its pioneer colonization strategies of wood.</title>
        <authorList>
            <person name="Hori C."/>
            <person name="Ishida T."/>
            <person name="Igarashi K."/>
            <person name="Samejima M."/>
            <person name="Suzuki H."/>
            <person name="Master E."/>
            <person name="Ferreira P."/>
            <person name="Ruiz-Duenas F.J."/>
            <person name="Held B."/>
            <person name="Canessa P."/>
            <person name="Larrondo L.F."/>
            <person name="Schmoll M."/>
            <person name="Druzhinina I.S."/>
            <person name="Kubicek C.P."/>
            <person name="Gaskell J.A."/>
            <person name="Kersten P."/>
            <person name="St John F."/>
            <person name="Glasner J."/>
            <person name="Sabat G."/>
            <person name="Splinter BonDurant S."/>
            <person name="Syed K."/>
            <person name="Yadav J."/>
            <person name="Mgbeahuruike A.C."/>
            <person name="Kovalchuk A."/>
            <person name="Asiegbu F.O."/>
            <person name="Lackner G."/>
            <person name="Hoffmeister D."/>
            <person name="Rencoret J."/>
            <person name="Gutierrez A."/>
            <person name="Sun H."/>
            <person name="Lindquist E."/>
            <person name="Barry K."/>
            <person name="Riley R."/>
            <person name="Grigoriev I.V."/>
            <person name="Henrissat B."/>
            <person name="Kues U."/>
            <person name="Berka R.M."/>
            <person name="Martinez A.T."/>
            <person name="Covert S.F."/>
            <person name="Blanchette R.A."/>
            <person name="Cullen D."/>
        </authorList>
    </citation>
    <scope>NUCLEOTIDE SEQUENCE [LARGE SCALE GENOMIC DNA]</scope>
    <source>
        <strain evidence="2 3">11061_1 CR5-6</strain>
    </source>
</reference>
<dbReference type="AlphaFoldDB" id="A0A0C3S0P7"/>
<dbReference type="HOGENOM" id="CLU_1256448_0_0_1"/>
<dbReference type="OrthoDB" id="5378863at2759"/>
<dbReference type="EMBL" id="KN840664">
    <property type="protein sequence ID" value="KIP02607.1"/>
    <property type="molecule type" value="Genomic_DNA"/>
</dbReference>
<name>A0A0C3S0P7_PHLG1</name>
<gene>
    <name evidence="2" type="ORF">PHLGIDRAFT_286700</name>
</gene>
<evidence type="ECO:0000313" key="3">
    <source>
        <dbReference type="Proteomes" id="UP000053257"/>
    </source>
</evidence>
<accession>A0A0C3S0P7</accession>
<organism evidence="2 3">
    <name type="scientific">Phlebiopsis gigantea (strain 11061_1 CR5-6)</name>
    <name type="common">White-rot fungus</name>
    <name type="synonym">Peniophora gigantea</name>
    <dbReference type="NCBI Taxonomy" id="745531"/>
    <lineage>
        <taxon>Eukaryota</taxon>
        <taxon>Fungi</taxon>
        <taxon>Dikarya</taxon>
        <taxon>Basidiomycota</taxon>
        <taxon>Agaricomycotina</taxon>
        <taxon>Agaricomycetes</taxon>
        <taxon>Polyporales</taxon>
        <taxon>Phanerochaetaceae</taxon>
        <taxon>Phlebiopsis</taxon>
    </lineage>
</organism>
<keyword evidence="3" id="KW-1185">Reference proteome</keyword>
<feature type="region of interest" description="Disordered" evidence="1">
    <location>
        <begin position="1"/>
        <end position="51"/>
    </location>
</feature>
<dbReference type="Proteomes" id="UP000053257">
    <property type="component" value="Unassembled WGS sequence"/>
</dbReference>
<evidence type="ECO:0000313" key="2">
    <source>
        <dbReference type="EMBL" id="KIP02607.1"/>
    </source>
</evidence>
<protein>
    <submittedName>
        <fullName evidence="2">Uncharacterized protein</fullName>
    </submittedName>
</protein>
<evidence type="ECO:0000256" key="1">
    <source>
        <dbReference type="SAM" id="MobiDB-lite"/>
    </source>
</evidence>
<feature type="compositionally biased region" description="Polar residues" evidence="1">
    <location>
        <begin position="17"/>
        <end position="45"/>
    </location>
</feature>